<feature type="transmembrane region" description="Helical" evidence="6">
    <location>
        <begin position="74"/>
        <end position="93"/>
    </location>
</feature>
<evidence type="ECO:0000256" key="2">
    <source>
        <dbReference type="ARBA" id="ARBA00022475"/>
    </source>
</evidence>
<keyword evidence="2" id="KW-1003">Cell membrane</keyword>
<evidence type="ECO:0000256" key="3">
    <source>
        <dbReference type="ARBA" id="ARBA00022692"/>
    </source>
</evidence>
<evidence type="ECO:0000256" key="4">
    <source>
        <dbReference type="ARBA" id="ARBA00022989"/>
    </source>
</evidence>
<name>A0A1N7GA65_9NOCA</name>
<accession>A0A1N7GA65</accession>
<dbReference type="Proteomes" id="UP000186218">
    <property type="component" value="Unassembled WGS sequence"/>
</dbReference>
<feature type="transmembrane region" description="Helical" evidence="6">
    <location>
        <begin position="252"/>
        <end position="273"/>
    </location>
</feature>
<reference evidence="8 9" key="1">
    <citation type="submission" date="2017-01" db="EMBL/GenBank/DDBJ databases">
        <authorList>
            <person name="Mah S.A."/>
            <person name="Swanson W.J."/>
            <person name="Moy G.W."/>
            <person name="Vacquier V.D."/>
        </authorList>
    </citation>
    <scope>NUCLEOTIDE SEQUENCE [LARGE SCALE GENOMIC DNA]</scope>
    <source>
        <strain evidence="8 9">CPCC 203464</strain>
    </source>
</reference>
<dbReference type="PANTHER" id="PTHR34820">
    <property type="entry name" value="INNER MEMBRANE PROTEIN YEBZ"/>
    <property type="match status" value="1"/>
</dbReference>
<evidence type="ECO:0000256" key="1">
    <source>
        <dbReference type="ARBA" id="ARBA00004651"/>
    </source>
</evidence>
<dbReference type="GO" id="GO:0005886">
    <property type="term" value="C:plasma membrane"/>
    <property type="evidence" value="ECO:0007669"/>
    <property type="project" value="UniProtKB-SubCell"/>
</dbReference>
<feature type="transmembrane region" description="Helical" evidence="6">
    <location>
        <begin position="180"/>
        <end position="200"/>
    </location>
</feature>
<keyword evidence="3 6" id="KW-0812">Transmembrane</keyword>
<sequence>MRPVATPLTRIVAGRLLGWGALALLVSDYLQVAARTARAEKHLTFVQALNPDRMGAYLTRSAGREAWISAGELTAVHVAVVLLAAALLVPLLTSWGVARIDRLAGVALPVVLLASLVRSTPADASQLSRDELVNRILAQGHIIAGTSWVGGLLLLAVIARSRVLDVDDRAQRWALIWQRFSTVALVSVGVVLTSGLWLVWKEFGHVSQLWSTTYGRFLLFKLLLVALMVGAGAFNQMWLLPRTSRGSALSHLRMVVAVEALLGIGVIAVVPFLTGSPRSQAGDNGTEHTATLGILSLGLLIAAVLGLSLFTTARASAVLTRRQVSTSVVA</sequence>
<feature type="transmembrane region" description="Helical" evidence="6">
    <location>
        <begin position="220"/>
        <end position="240"/>
    </location>
</feature>
<evidence type="ECO:0000313" key="9">
    <source>
        <dbReference type="Proteomes" id="UP000186218"/>
    </source>
</evidence>
<feature type="transmembrane region" description="Helical" evidence="6">
    <location>
        <begin position="293"/>
        <end position="313"/>
    </location>
</feature>
<feature type="transmembrane region" description="Helical" evidence="6">
    <location>
        <begin position="100"/>
        <end position="117"/>
    </location>
</feature>
<feature type="domain" description="Copper resistance protein D" evidence="7">
    <location>
        <begin position="176"/>
        <end position="272"/>
    </location>
</feature>
<keyword evidence="9" id="KW-1185">Reference proteome</keyword>
<dbReference type="Pfam" id="PF05425">
    <property type="entry name" value="CopD"/>
    <property type="match status" value="1"/>
</dbReference>
<evidence type="ECO:0000313" key="8">
    <source>
        <dbReference type="EMBL" id="SIS09480.1"/>
    </source>
</evidence>
<comment type="subcellular location">
    <subcellularLocation>
        <location evidence="1">Cell membrane</location>
        <topology evidence="1">Multi-pass membrane protein</topology>
    </subcellularLocation>
</comment>
<dbReference type="InterPro" id="IPR032694">
    <property type="entry name" value="CopC/D"/>
</dbReference>
<dbReference type="PANTHER" id="PTHR34820:SF4">
    <property type="entry name" value="INNER MEMBRANE PROTEIN YEBZ"/>
    <property type="match status" value="1"/>
</dbReference>
<dbReference type="EMBL" id="FTNT01000007">
    <property type="protein sequence ID" value="SIS09480.1"/>
    <property type="molecule type" value="Genomic_DNA"/>
</dbReference>
<keyword evidence="5 6" id="KW-0472">Membrane</keyword>
<dbReference type="AlphaFoldDB" id="A0A1N7GA65"/>
<gene>
    <name evidence="8" type="ORF">SAMN05445060_2651</name>
</gene>
<dbReference type="STRING" id="1344003.SAMN05445060_2651"/>
<organism evidence="8 9">
    <name type="scientific">Williamsia sterculiae</name>
    <dbReference type="NCBI Taxonomy" id="1344003"/>
    <lineage>
        <taxon>Bacteria</taxon>
        <taxon>Bacillati</taxon>
        <taxon>Actinomycetota</taxon>
        <taxon>Actinomycetes</taxon>
        <taxon>Mycobacteriales</taxon>
        <taxon>Nocardiaceae</taxon>
        <taxon>Williamsia</taxon>
    </lineage>
</organism>
<dbReference type="GO" id="GO:0006825">
    <property type="term" value="P:copper ion transport"/>
    <property type="evidence" value="ECO:0007669"/>
    <property type="project" value="InterPro"/>
</dbReference>
<feature type="transmembrane region" description="Helical" evidence="6">
    <location>
        <begin position="137"/>
        <end position="159"/>
    </location>
</feature>
<evidence type="ECO:0000256" key="5">
    <source>
        <dbReference type="ARBA" id="ARBA00023136"/>
    </source>
</evidence>
<dbReference type="RefSeq" id="WP_076480195.1">
    <property type="nucleotide sequence ID" value="NZ_FTNT01000007.1"/>
</dbReference>
<evidence type="ECO:0000259" key="7">
    <source>
        <dbReference type="Pfam" id="PF05425"/>
    </source>
</evidence>
<keyword evidence="4 6" id="KW-1133">Transmembrane helix</keyword>
<evidence type="ECO:0000256" key="6">
    <source>
        <dbReference type="SAM" id="Phobius"/>
    </source>
</evidence>
<protein>
    <submittedName>
        <fullName evidence="8">Putative copper resistance protein D/copper transport protein</fullName>
    </submittedName>
</protein>
<dbReference type="InterPro" id="IPR008457">
    <property type="entry name" value="Cu-R_CopD_dom"/>
</dbReference>
<dbReference type="OrthoDB" id="3851286at2"/>
<proteinExistence type="predicted"/>